<evidence type="ECO:0000256" key="5">
    <source>
        <dbReference type="ARBA" id="ARBA00022679"/>
    </source>
</evidence>
<dbReference type="GO" id="GO:0004156">
    <property type="term" value="F:dihydropteroate synthase activity"/>
    <property type="evidence" value="ECO:0007669"/>
    <property type="project" value="UniProtKB-EC"/>
</dbReference>
<proteinExistence type="predicted"/>
<dbReference type="PANTHER" id="PTHR20941">
    <property type="entry name" value="FOLATE SYNTHESIS PROTEINS"/>
    <property type="match status" value="1"/>
</dbReference>
<reference evidence="10 11" key="1">
    <citation type="submission" date="2018-11" db="EMBL/GenBank/DDBJ databases">
        <title>Rufibacter latericius sp. nov., isolated from water in Baiyang Lake.</title>
        <authorList>
            <person name="Yang Y."/>
        </authorList>
    </citation>
    <scope>NUCLEOTIDE SEQUENCE [LARGE SCALE GENOMIC DNA]</scope>
    <source>
        <strain evidence="10 11">R-22-1c-1</strain>
    </source>
</reference>
<keyword evidence="11" id="KW-1185">Reference proteome</keyword>
<organism evidence="10 11">
    <name type="scientific">Rufibacter latericius</name>
    <dbReference type="NCBI Taxonomy" id="2487040"/>
    <lineage>
        <taxon>Bacteria</taxon>
        <taxon>Pseudomonadati</taxon>
        <taxon>Bacteroidota</taxon>
        <taxon>Cytophagia</taxon>
        <taxon>Cytophagales</taxon>
        <taxon>Hymenobacteraceae</taxon>
        <taxon>Rufibacter</taxon>
    </lineage>
</organism>
<dbReference type="Pfam" id="PF00809">
    <property type="entry name" value="Pterin_bind"/>
    <property type="match status" value="1"/>
</dbReference>
<dbReference type="InterPro" id="IPR000489">
    <property type="entry name" value="Pterin-binding_dom"/>
</dbReference>
<comment type="cofactor">
    <cofactor evidence="2">
        <name>Mg(2+)</name>
        <dbReference type="ChEBI" id="CHEBI:18420"/>
    </cofactor>
</comment>
<evidence type="ECO:0000313" key="10">
    <source>
        <dbReference type="EMBL" id="RNI28787.1"/>
    </source>
</evidence>
<accession>A0A3M9MUD8</accession>
<evidence type="ECO:0000256" key="7">
    <source>
        <dbReference type="ARBA" id="ARBA00022842"/>
    </source>
</evidence>
<dbReference type="RefSeq" id="WP_123126642.1">
    <property type="nucleotide sequence ID" value="NZ_RJJD01000004.1"/>
</dbReference>
<keyword evidence="5 10" id="KW-0808">Transferase</keyword>
<evidence type="ECO:0000256" key="8">
    <source>
        <dbReference type="ARBA" id="ARBA00022909"/>
    </source>
</evidence>
<comment type="caution">
    <text evidence="10">The sequence shown here is derived from an EMBL/GenBank/DDBJ whole genome shotgun (WGS) entry which is preliminary data.</text>
</comment>
<dbReference type="InterPro" id="IPR011005">
    <property type="entry name" value="Dihydropteroate_synth-like_sf"/>
</dbReference>
<comment type="catalytic activity">
    <reaction evidence="1">
        <text>(7,8-dihydropterin-6-yl)methyl diphosphate + 4-aminobenzoate = 7,8-dihydropteroate + diphosphate</text>
        <dbReference type="Rhea" id="RHEA:19949"/>
        <dbReference type="ChEBI" id="CHEBI:17836"/>
        <dbReference type="ChEBI" id="CHEBI:17839"/>
        <dbReference type="ChEBI" id="CHEBI:33019"/>
        <dbReference type="ChEBI" id="CHEBI:72950"/>
        <dbReference type="EC" id="2.5.1.15"/>
    </reaction>
</comment>
<evidence type="ECO:0000256" key="3">
    <source>
        <dbReference type="ARBA" id="ARBA00004763"/>
    </source>
</evidence>
<keyword evidence="6" id="KW-0479">Metal-binding</keyword>
<dbReference type="Gene3D" id="3.20.20.20">
    <property type="entry name" value="Dihydropteroate synthase-like"/>
    <property type="match status" value="1"/>
</dbReference>
<dbReference type="SUPFAM" id="SSF51717">
    <property type="entry name" value="Dihydropteroate synthetase-like"/>
    <property type="match status" value="1"/>
</dbReference>
<sequence>MEIGQLNAKDTLFCKKTTLNCGGRLVLLQQPTVMGILNATPDSFYADSRLQGIDQALAQAGKMLEEGATFLDIGGYSTRPGAPEVSEQEELNRVLPIIEALSKAFPEALLSIDTFRARVAEEAVRHGAHLINDVSGGTLDEAMFATAGRLGVPYILMHMRGTPQNMASLNQYEQGLMEEVFSFFAERVAQLRAAGVKDILLDPGFGFAKNVNQNYQLLRRLKELEVFELPILIGLSRKSMTYKPLHVGPEEALTGTIVANTLALLNGADILRVHDVKEAVHAIEIVKKMLTA</sequence>
<dbReference type="InterPro" id="IPR045031">
    <property type="entry name" value="DHP_synth-like"/>
</dbReference>
<dbReference type="AlphaFoldDB" id="A0A3M9MUD8"/>
<evidence type="ECO:0000256" key="6">
    <source>
        <dbReference type="ARBA" id="ARBA00022723"/>
    </source>
</evidence>
<evidence type="ECO:0000256" key="4">
    <source>
        <dbReference type="ARBA" id="ARBA00012458"/>
    </source>
</evidence>
<evidence type="ECO:0000313" key="11">
    <source>
        <dbReference type="Proteomes" id="UP000272117"/>
    </source>
</evidence>
<keyword evidence="8" id="KW-0289">Folate biosynthesis</keyword>
<evidence type="ECO:0000259" key="9">
    <source>
        <dbReference type="PROSITE" id="PS50972"/>
    </source>
</evidence>
<comment type="pathway">
    <text evidence="3">Cofactor biosynthesis; tetrahydrofolate biosynthesis; 7,8-dihydrofolate from 2-amino-4-hydroxy-6-hydroxymethyl-7,8-dihydropteridine diphosphate and 4-aminobenzoate: step 1/2.</text>
</comment>
<name>A0A3M9MUD8_9BACT</name>
<dbReference type="GO" id="GO:0046654">
    <property type="term" value="P:tetrahydrofolate biosynthetic process"/>
    <property type="evidence" value="ECO:0007669"/>
    <property type="project" value="TreeGrafter"/>
</dbReference>
<evidence type="ECO:0000256" key="2">
    <source>
        <dbReference type="ARBA" id="ARBA00001946"/>
    </source>
</evidence>
<dbReference type="PROSITE" id="PS50972">
    <property type="entry name" value="PTERIN_BINDING"/>
    <property type="match status" value="1"/>
</dbReference>
<dbReference type="NCBIfam" id="TIGR01496">
    <property type="entry name" value="DHPS"/>
    <property type="match status" value="1"/>
</dbReference>
<evidence type="ECO:0000256" key="1">
    <source>
        <dbReference type="ARBA" id="ARBA00000012"/>
    </source>
</evidence>
<feature type="domain" description="Pterin-binding" evidence="9">
    <location>
        <begin position="31"/>
        <end position="284"/>
    </location>
</feature>
<dbReference type="EC" id="2.5.1.15" evidence="4"/>
<keyword evidence="7" id="KW-0460">Magnesium</keyword>
<dbReference type="OrthoDB" id="9811744at2"/>
<protein>
    <recommendedName>
        <fullName evidence="4">dihydropteroate synthase</fullName>
        <ecNumber evidence="4">2.5.1.15</ecNumber>
    </recommendedName>
</protein>
<dbReference type="GO" id="GO:0046872">
    <property type="term" value="F:metal ion binding"/>
    <property type="evidence" value="ECO:0007669"/>
    <property type="project" value="UniProtKB-KW"/>
</dbReference>
<dbReference type="CDD" id="cd00739">
    <property type="entry name" value="DHPS"/>
    <property type="match status" value="1"/>
</dbReference>
<dbReference type="InterPro" id="IPR006390">
    <property type="entry name" value="DHP_synth_dom"/>
</dbReference>
<dbReference type="PANTHER" id="PTHR20941:SF1">
    <property type="entry name" value="FOLIC ACID SYNTHESIS PROTEIN FOL1"/>
    <property type="match status" value="1"/>
</dbReference>
<dbReference type="Proteomes" id="UP000272117">
    <property type="component" value="Unassembled WGS sequence"/>
</dbReference>
<dbReference type="EMBL" id="RJJD01000004">
    <property type="protein sequence ID" value="RNI28787.1"/>
    <property type="molecule type" value="Genomic_DNA"/>
</dbReference>
<gene>
    <name evidence="10" type="primary">folP</name>
    <name evidence="10" type="ORF">EFB08_09170</name>
</gene>
<dbReference type="GO" id="GO:0046656">
    <property type="term" value="P:folic acid biosynthetic process"/>
    <property type="evidence" value="ECO:0007669"/>
    <property type="project" value="UniProtKB-KW"/>
</dbReference>
<dbReference type="GO" id="GO:0005829">
    <property type="term" value="C:cytosol"/>
    <property type="evidence" value="ECO:0007669"/>
    <property type="project" value="TreeGrafter"/>
</dbReference>